<dbReference type="GO" id="GO:0042803">
    <property type="term" value="F:protein homodimerization activity"/>
    <property type="evidence" value="ECO:0007669"/>
    <property type="project" value="UniProtKB-UniRule"/>
</dbReference>
<dbReference type="PANTHER" id="PTHR13504:SF35">
    <property type="entry name" value="PROTEIN ADENYLYLTRANSFERASE SOFIC"/>
    <property type="match status" value="1"/>
</dbReference>
<dbReference type="EC" id="2.7.7.108" evidence="1"/>
<organism evidence="6 7">
    <name type="scientific">Pelagibaculum spongiae</name>
    <dbReference type="NCBI Taxonomy" id="2080658"/>
    <lineage>
        <taxon>Bacteria</taxon>
        <taxon>Pseudomonadati</taxon>
        <taxon>Pseudomonadota</taxon>
        <taxon>Gammaproteobacteria</taxon>
        <taxon>Oceanospirillales</taxon>
        <taxon>Pelagibaculum</taxon>
    </lineage>
</organism>
<comment type="catalytic activity">
    <reaction evidence="1">
        <text>L-threonyl-[protein] + ATP = 3-O-(5'-adenylyl)-L-threonyl-[protein] + diphosphate</text>
        <dbReference type="Rhea" id="RHEA:54292"/>
        <dbReference type="Rhea" id="RHEA-COMP:11060"/>
        <dbReference type="Rhea" id="RHEA-COMP:13847"/>
        <dbReference type="ChEBI" id="CHEBI:30013"/>
        <dbReference type="ChEBI" id="CHEBI:30616"/>
        <dbReference type="ChEBI" id="CHEBI:33019"/>
        <dbReference type="ChEBI" id="CHEBI:138113"/>
        <dbReference type="EC" id="2.7.7.108"/>
    </reaction>
</comment>
<name>A0A2V1H1N4_9GAMM</name>
<comment type="catalytic activity">
    <reaction evidence="1">
        <text>L-tyrosyl-[protein] + ATP = O-(5'-adenylyl)-L-tyrosyl-[protein] + diphosphate</text>
        <dbReference type="Rhea" id="RHEA:54288"/>
        <dbReference type="Rhea" id="RHEA-COMP:10136"/>
        <dbReference type="Rhea" id="RHEA-COMP:13846"/>
        <dbReference type="ChEBI" id="CHEBI:30616"/>
        <dbReference type="ChEBI" id="CHEBI:33019"/>
        <dbReference type="ChEBI" id="CHEBI:46858"/>
        <dbReference type="ChEBI" id="CHEBI:83624"/>
        <dbReference type="EC" id="2.7.7.108"/>
    </reaction>
</comment>
<sequence>MSWQAKAPYNQLPLLPPDVDVLETRTVLKACITARAALAELKKAGELIPNQNMLTNLLPLLEAKDSSEIENIVTTTDRLFQYAHENKDADPATKEALRYRTALYQGFMQLERKPLCTATAIEVCSTLKHTEMDIRKMPGTVIGNQTTGEIIYTPPVGEDVIRDLLTNWERFIHAEDDLDPLIKMAVSHYQFEAIHPFYDGNGRTGRILNVLYLIEQDLLTLPILYLSRYIVHNKQGYYQLLNQVTSEQNWEAWLLFMLKGIEQTAKWTCEKIAAIKLLMESTTDYIKAQLPKIYSYELVQLIFEQPYCRINNLTEQNIAKRQTASIYLKQLVDTGVLQEISSGREKLFVNPRLMHLMTQDDNEFKIF</sequence>
<feature type="binding site" evidence="2">
    <location>
        <position position="70"/>
    </location>
    <ligand>
        <name>ATP</name>
        <dbReference type="ChEBI" id="CHEBI:30616"/>
    </ligand>
</feature>
<dbReference type="InterPro" id="IPR003812">
    <property type="entry name" value="Fido"/>
</dbReference>
<feature type="domain" description="Fido" evidence="5">
    <location>
        <begin position="129"/>
        <end position="259"/>
    </location>
</feature>
<dbReference type="AlphaFoldDB" id="A0A2V1H1N4"/>
<keyword evidence="1" id="KW-0808">Transferase</keyword>
<evidence type="ECO:0000259" key="5">
    <source>
        <dbReference type="PROSITE" id="PS51459"/>
    </source>
</evidence>
<accession>A0A2V1H1N4</accession>
<evidence type="ECO:0000256" key="1">
    <source>
        <dbReference type="PIRNR" id="PIRNR038925"/>
    </source>
</evidence>
<comment type="function">
    <text evidence="1">Adenylyltransferase that mediates the addition of adenosine 5'-monophosphate (AMP) to specific residues of target proteins.</text>
</comment>
<dbReference type="Pfam" id="PF21248">
    <property type="entry name" value="SoFic-like_C"/>
    <property type="match status" value="1"/>
</dbReference>
<keyword evidence="7" id="KW-1185">Reference proteome</keyword>
<dbReference type="Pfam" id="PF13784">
    <property type="entry name" value="Fic_N"/>
    <property type="match status" value="1"/>
</dbReference>
<evidence type="ECO:0000313" key="6">
    <source>
        <dbReference type="EMBL" id="PVZ70342.1"/>
    </source>
</evidence>
<dbReference type="Pfam" id="PF02661">
    <property type="entry name" value="Fic"/>
    <property type="match status" value="1"/>
</dbReference>
<protein>
    <recommendedName>
        <fullName evidence="1">Protein adenylyltransferase</fullName>
        <ecNumber evidence="1">2.7.7.108</ecNumber>
    </recommendedName>
    <alternativeName>
        <fullName evidence="1">AMPylator</fullName>
    </alternativeName>
</protein>
<comment type="caution">
    <text evidence="6">The sequence shown here is derived from an EMBL/GenBank/DDBJ whole genome shotgun (WGS) entry which is preliminary data.</text>
</comment>
<feature type="binding site" evidence="2">
    <location>
        <begin position="200"/>
        <end position="206"/>
    </location>
    <ligand>
        <name>ATP</name>
        <dbReference type="ChEBI" id="CHEBI:30616"/>
    </ligand>
</feature>
<dbReference type="EMBL" id="QDDL01000002">
    <property type="protein sequence ID" value="PVZ70342.1"/>
    <property type="molecule type" value="Genomic_DNA"/>
</dbReference>
<reference evidence="6 7" key="1">
    <citation type="submission" date="2018-04" db="EMBL/GenBank/DDBJ databases">
        <title>Thalassorhabdus spongiae gen. nov., sp. nov., isolated from a marine sponge in South-West Iceland.</title>
        <authorList>
            <person name="Knobloch S."/>
            <person name="Daussin A."/>
            <person name="Johannsson R."/>
            <person name="Marteinsson V.T."/>
        </authorList>
    </citation>
    <scope>NUCLEOTIDE SEQUENCE [LARGE SCALE GENOMIC DNA]</scope>
    <source>
        <strain evidence="6 7">Hp12</strain>
    </source>
</reference>
<gene>
    <name evidence="6" type="ORF">DC094_07035</name>
</gene>
<feature type="binding site" evidence="2">
    <location>
        <position position="237"/>
    </location>
    <ligand>
        <name>ATP</name>
        <dbReference type="ChEBI" id="CHEBI:30616"/>
    </ligand>
</feature>
<dbReference type="GO" id="GO:0005524">
    <property type="term" value="F:ATP binding"/>
    <property type="evidence" value="ECO:0007669"/>
    <property type="project" value="UniProtKB-UniRule"/>
</dbReference>
<dbReference type="GO" id="GO:0070733">
    <property type="term" value="F:AMPylase activity"/>
    <property type="evidence" value="ECO:0007669"/>
    <property type="project" value="UniProtKB-UniRule"/>
</dbReference>
<feature type="binding site" evidence="4">
    <location>
        <begin position="199"/>
        <end position="206"/>
    </location>
    <ligand>
        <name>ATP</name>
        <dbReference type="ChEBI" id="CHEBI:30616"/>
    </ligand>
</feature>
<comment type="subunit">
    <text evidence="1">Homodimer.</text>
</comment>
<dbReference type="InterPro" id="IPR048770">
    <property type="entry name" value="SoFic-like_C"/>
</dbReference>
<feature type="active site" evidence="3">
    <location>
        <position position="195"/>
    </location>
</feature>
<evidence type="ECO:0000256" key="4">
    <source>
        <dbReference type="PIRSR" id="PIRSR640198-2"/>
    </source>
</evidence>
<dbReference type="InterPro" id="IPR026287">
    <property type="entry name" value="SoFic-like"/>
</dbReference>
<dbReference type="Proteomes" id="UP000244906">
    <property type="component" value="Unassembled WGS sequence"/>
</dbReference>
<dbReference type="PANTHER" id="PTHR13504">
    <property type="entry name" value="FIDO DOMAIN-CONTAINING PROTEIN DDB_G0283145"/>
    <property type="match status" value="1"/>
</dbReference>
<dbReference type="InterPro" id="IPR036597">
    <property type="entry name" value="Fido-like_dom_sf"/>
</dbReference>
<dbReference type="RefSeq" id="WP_116686414.1">
    <property type="nucleotide sequence ID" value="NZ_CAWNYD010000002.1"/>
</dbReference>
<dbReference type="Gene3D" id="1.10.3290.10">
    <property type="entry name" value="Fido-like domain"/>
    <property type="match status" value="1"/>
</dbReference>
<dbReference type="GO" id="GO:0000287">
    <property type="term" value="F:magnesium ion binding"/>
    <property type="evidence" value="ECO:0007669"/>
    <property type="project" value="UniProtKB-UniRule"/>
</dbReference>
<dbReference type="NCBIfam" id="NF046030">
    <property type="entry name" value="ProtAdlyltaseSoFic"/>
    <property type="match status" value="1"/>
</dbReference>
<dbReference type="OrthoDB" id="9807853at2"/>
<feature type="binding site" evidence="2">
    <location>
        <position position="195"/>
    </location>
    <ligand>
        <name>ATP</name>
        <dbReference type="ChEBI" id="CHEBI:30616"/>
    </ligand>
</feature>
<evidence type="ECO:0000256" key="3">
    <source>
        <dbReference type="PIRSR" id="PIRSR640198-1"/>
    </source>
</evidence>
<dbReference type="SUPFAM" id="SSF140931">
    <property type="entry name" value="Fic-like"/>
    <property type="match status" value="1"/>
</dbReference>
<dbReference type="PIRSF" id="PIRSF038925">
    <property type="entry name" value="AMP-prot_trans"/>
    <property type="match status" value="1"/>
</dbReference>
<proteinExistence type="predicted"/>
<dbReference type="InterPro" id="IPR040198">
    <property type="entry name" value="Fido_containing"/>
</dbReference>
<dbReference type="InterPro" id="IPR025758">
    <property type="entry name" value="Fic/DOC_N"/>
</dbReference>
<evidence type="ECO:0000256" key="2">
    <source>
        <dbReference type="PIRSR" id="PIRSR038925-1"/>
    </source>
</evidence>
<keyword evidence="1" id="KW-0548">Nucleotidyltransferase</keyword>
<evidence type="ECO:0000313" key="7">
    <source>
        <dbReference type="Proteomes" id="UP000244906"/>
    </source>
</evidence>
<keyword evidence="1 2" id="KW-0067">ATP-binding</keyword>
<dbReference type="PROSITE" id="PS51459">
    <property type="entry name" value="FIDO"/>
    <property type="match status" value="1"/>
</dbReference>
<keyword evidence="1 2" id="KW-0547">Nucleotide-binding</keyword>